<dbReference type="EMBL" id="CP036290">
    <property type="protein sequence ID" value="QDU83928.1"/>
    <property type="molecule type" value="Genomic_DNA"/>
</dbReference>
<evidence type="ECO:0000313" key="11">
    <source>
        <dbReference type="EMBL" id="QDU83928.1"/>
    </source>
</evidence>
<sequence length="541" mass="57507" precursor="true">MKHRIITTLAVLCASALGAGLGARVAPLQEGPATADRSRTFEDASANVQRRSDEKLAELSELRARISDEQVALGSRLREREAELQEVRQQYDESTRRMDVTAQGLVNLNAEVKARRDVIRSLSGLFVDYARNFDSRITIAEKQRFQEAIDTALLAGDNANLTEAERLDAQTATLYTGLERLEEALGGVRFEGRAVEPSGAFDLGRFLVIGPVTFFRSADGRVVGPVEQQAGKLKPSVLSFGDPELAAAASAVVEGSGDTLPVDPTLGDAQKVAAIEQSVLEEVEKGGAVMIPIFAMASVALLVALFKWLSMAFVRKPTIKQSRALNAALSAGDTAAARSAVHNMRGPVGRMLGVGVENIGQPRDLIEEVMYENVLTARFRLNRMLPFIAICAASAPLLGLLGTVTGIIKTFELINIYGSGDVKTLSGGISEALITTKYGLIVAIPSLLLHAFLSRKARGIVGQMETAAVSFVNAVSKSPLAARVQGLRPTAVQEVAASGAADPAVVRQQVSEILGDMLGPLVDEPRDSANGNARTPSTPSV</sequence>
<dbReference type="Proteomes" id="UP000319342">
    <property type="component" value="Chromosome"/>
</dbReference>
<comment type="subcellular location">
    <subcellularLocation>
        <location evidence="1">Cell membrane</location>
        <topology evidence="1">Multi-pass membrane protein</topology>
    </subcellularLocation>
    <subcellularLocation>
        <location evidence="6">Membrane</location>
        <topology evidence="6">Multi-pass membrane protein</topology>
    </subcellularLocation>
</comment>
<evidence type="ECO:0000259" key="10">
    <source>
        <dbReference type="Pfam" id="PF01618"/>
    </source>
</evidence>
<dbReference type="PANTHER" id="PTHR30625">
    <property type="entry name" value="PROTEIN TOLQ"/>
    <property type="match status" value="1"/>
</dbReference>
<accession>A0A518CXI8</accession>
<dbReference type="InterPro" id="IPR050790">
    <property type="entry name" value="ExbB/TolQ_transport"/>
</dbReference>
<evidence type="ECO:0000256" key="1">
    <source>
        <dbReference type="ARBA" id="ARBA00004651"/>
    </source>
</evidence>
<dbReference type="GO" id="GO:0017038">
    <property type="term" value="P:protein import"/>
    <property type="evidence" value="ECO:0007669"/>
    <property type="project" value="TreeGrafter"/>
</dbReference>
<keyword evidence="3 8" id="KW-0812">Transmembrane</keyword>
<dbReference type="OrthoDB" id="4045at2"/>
<feature type="compositionally biased region" description="Polar residues" evidence="7">
    <location>
        <begin position="529"/>
        <end position="541"/>
    </location>
</feature>
<proteinExistence type="inferred from homology"/>
<keyword evidence="6" id="KW-0813">Transport</keyword>
<evidence type="ECO:0000256" key="7">
    <source>
        <dbReference type="SAM" id="MobiDB-lite"/>
    </source>
</evidence>
<dbReference type="InterPro" id="IPR002898">
    <property type="entry name" value="MotA_ExbB_proton_chnl"/>
</dbReference>
<evidence type="ECO:0000256" key="5">
    <source>
        <dbReference type="ARBA" id="ARBA00023136"/>
    </source>
</evidence>
<keyword evidence="2" id="KW-1003">Cell membrane</keyword>
<feature type="chain" id="PRO_5021953501" evidence="9">
    <location>
        <begin position="20"/>
        <end position="541"/>
    </location>
</feature>
<dbReference type="Pfam" id="PF01618">
    <property type="entry name" value="MotA_ExbB"/>
    <property type="match status" value="1"/>
</dbReference>
<feature type="domain" description="MotA/TolQ/ExbB proton channel" evidence="10">
    <location>
        <begin position="348"/>
        <end position="465"/>
    </location>
</feature>
<dbReference type="RefSeq" id="WP_145184532.1">
    <property type="nucleotide sequence ID" value="NZ_CP036290.1"/>
</dbReference>
<evidence type="ECO:0000256" key="3">
    <source>
        <dbReference type="ARBA" id="ARBA00022692"/>
    </source>
</evidence>
<feature type="transmembrane region" description="Helical" evidence="8">
    <location>
        <begin position="428"/>
        <end position="453"/>
    </location>
</feature>
<feature type="transmembrane region" description="Helical" evidence="8">
    <location>
        <begin position="289"/>
        <end position="314"/>
    </location>
</feature>
<feature type="signal peptide" evidence="9">
    <location>
        <begin position="1"/>
        <end position="19"/>
    </location>
</feature>
<evidence type="ECO:0000256" key="4">
    <source>
        <dbReference type="ARBA" id="ARBA00022989"/>
    </source>
</evidence>
<comment type="similarity">
    <text evidence="6">Belongs to the exbB/tolQ family.</text>
</comment>
<keyword evidence="6" id="KW-0653">Protein transport</keyword>
<feature type="region of interest" description="Disordered" evidence="7">
    <location>
        <begin position="519"/>
        <end position="541"/>
    </location>
</feature>
<name>A0A518CXI8_9BACT</name>
<reference evidence="11 12" key="1">
    <citation type="submission" date="2019-02" db="EMBL/GenBank/DDBJ databases">
        <title>Deep-cultivation of Planctomycetes and their phenomic and genomic characterization uncovers novel biology.</title>
        <authorList>
            <person name="Wiegand S."/>
            <person name="Jogler M."/>
            <person name="Boedeker C."/>
            <person name="Pinto D."/>
            <person name="Vollmers J."/>
            <person name="Rivas-Marin E."/>
            <person name="Kohn T."/>
            <person name="Peeters S.H."/>
            <person name="Heuer A."/>
            <person name="Rast P."/>
            <person name="Oberbeckmann S."/>
            <person name="Bunk B."/>
            <person name="Jeske O."/>
            <person name="Meyerdierks A."/>
            <person name="Storesund J.E."/>
            <person name="Kallscheuer N."/>
            <person name="Luecker S."/>
            <person name="Lage O.M."/>
            <person name="Pohl T."/>
            <person name="Merkel B.J."/>
            <person name="Hornburger P."/>
            <person name="Mueller R.-W."/>
            <person name="Bruemmer F."/>
            <person name="Labrenz M."/>
            <person name="Spormann A.M."/>
            <person name="Op den Camp H."/>
            <person name="Overmann J."/>
            <person name="Amann R."/>
            <person name="Jetten M.S.M."/>
            <person name="Mascher T."/>
            <person name="Medema M.H."/>
            <person name="Devos D.P."/>
            <person name="Kaster A.-K."/>
            <person name="Ovreas L."/>
            <person name="Rohde M."/>
            <person name="Galperin M.Y."/>
            <person name="Jogler C."/>
        </authorList>
    </citation>
    <scope>NUCLEOTIDE SEQUENCE [LARGE SCALE GENOMIC DNA]</scope>
    <source>
        <strain evidence="11 12">Pla163</strain>
    </source>
</reference>
<keyword evidence="9" id="KW-0732">Signal</keyword>
<keyword evidence="12" id="KW-1185">Reference proteome</keyword>
<evidence type="ECO:0000256" key="6">
    <source>
        <dbReference type="RuleBase" id="RU004057"/>
    </source>
</evidence>
<evidence type="ECO:0000256" key="9">
    <source>
        <dbReference type="SAM" id="SignalP"/>
    </source>
</evidence>
<evidence type="ECO:0000256" key="8">
    <source>
        <dbReference type="SAM" id="Phobius"/>
    </source>
</evidence>
<evidence type="ECO:0000256" key="2">
    <source>
        <dbReference type="ARBA" id="ARBA00022475"/>
    </source>
</evidence>
<organism evidence="11 12">
    <name type="scientific">Rohdeia mirabilis</name>
    <dbReference type="NCBI Taxonomy" id="2528008"/>
    <lineage>
        <taxon>Bacteria</taxon>
        <taxon>Pseudomonadati</taxon>
        <taxon>Planctomycetota</taxon>
        <taxon>Planctomycetia</taxon>
        <taxon>Planctomycetia incertae sedis</taxon>
        <taxon>Rohdeia</taxon>
    </lineage>
</organism>
<feature type="transmembrane region" description="Helical" evidence="8">
    <location>
        <begin position="387"/>
        <end position="408"/>
    </location>
</feature>
<gene>
    <name evidence="11" type="primary">exbB_1</name>
    <name evidence="11" type="ORF">Pla163_10290</name>
</gene>
<dbReference type="GO" id="GO:0005886">
    <property type="term" value="C:plasma membrane"/>
    <property type="evidence" value="ECO:0007669"/>
    <property type="project" value="UniProtKB-SubCell"/>
</dbReference>
<protein>
    <submittedName>
        <fullName evidence="11">Biopolymer transport protein ExbB</fullName>
    </submittedName>
</protein>
<keyword evidence="5 8" id="KW-0472">Membrane</keyword>
<dbReference type="PANTHER" id="PTHR30625:SF11">
    <property type="entry name" value="MOTA_TOLQ_EXBB PROTON CHANNEL DOMAIN-CONTAINING PROTEIN"/>
    <property type="match status" value="1"/>
</dbReference>
<evidence type="ECO:0000313" key="12">
    <source>
        <dbReference type="Proteomes" id="UP000319342"/>
    </source>
</evidence>
<dbReference type="AlphaFoldDB" id="A0A518CXI8"/>
<keyword evidence="4 8" id="KW-1133">Transmembrane helix</keyword>